<dbReference type="InterPro" id="IPR036875">
    <property type="entry name" value="Znf_CCHC_sf"/>
</dbReference>
<dbReference type="GO" id="GO:0042575">
    <property type="term" value="C:DNA polymerase complex"/>
    <property type="evidence" value="ECO:0007669"/>
    <property type="project" value="UniProtKB-ARBA"/>
</dbReference>
<protein>
    <submittedName>
        <fullName evidence="9">Retrovirus-related Pol polyprotein from transposon TNT 1-94</fullName>
    </submittedName>
</protein>
<dbReference type="SUPFAM" id="SSF56672">
    <property type="entry name" value="DNA/RNA polymerases"/>
    <property type="match status" value="1"/>
</dbReference>
<dbReference type="GO" id="GO:0071897">
    <property type="term" value="P:DNA biosynthetic process"/>
    <property type="evidence" value="ECO:0007669"/>
    <property type="project" value="UniProtKB-ARBA"/>
</dbReference>
<dbReference type="InterPro" id="IPR039537">
    <property type="entry name" value="Retrotran_Ty1/copia-like"/>
</dbReference>
<dbReference type="OMA" id="YFIYVNI"/>
<dbReference type="Gene3D" id="3.30.420.10">
    <property type="entry name" value="Ribonuclease H-like superfamily/Ribonuclease H"/>
    <property type="match status" value="2"/>
</dbReference>
<dbReference type="Pfam" id="PF13358">
    <property type="entry name" value="DDE_3"/>
    <property type="match status" value="1"/>
</dbReference>
<dbReference type="GO" id="GO:0004190">
    <property type="term" value="F:aspartic-type endopeptidase activity"/>
    <property type="evidence" value="ECO:0007669"/>
    <property type="project" value="UniProtKB-KW"/>
</dbReference>
<dbReference type="Pfam" id="PF00098">
    <property type="entry name" value="zf-CCHC"/>
    <property type="match status" value="1"/>
</dbReference>
<dbReference type="Pfam" id="PF14223">
    <property type="entry name" value="Retrotran_gag_2"/>
    <property type="match status" value="1"/>
</dbReference>
<evidence type="ECO:0000256" key="2">
    <source>
        <dbReference type="ARBA" id="ARBA00022723"/>
    </source>
</evidence>
<dbReference type="InterPro" id="IPR036397">
    <property type="entry name" value="RNaseH_sf"/>
</dbReference>
<dbReference type="PANTHER" id="PTHR42648:SF28">
    <property type="entry name" value="TRANSPOSON-ENCODED PROTEIN WITH RIBONUCLEASE H-LIKE AND RETROVIRUS ZINC FINGER-LIKE DOMAINS"/>
    <property type="match status" value="1"/>
</dbReference>
<evidence type="ECO:0000313" key="10">
    <source>
        <dbReference type="Proteomes" id="UP000054359"/>
    </source>
</evidence>
<sequence>MMKFLQFKKCKDAVQRNINENDDVEKWEEKDIQATNYIYGTITNKQLEYIHECETAFDIITKFDAMYLKTSTSLQIVCRNNLECVKLKNYPDVNIFFDDFEKYVNELKHAGATVTEQEKLNYMLRALPSSYSHIGDLIDVLPEKDRTVDYLKSKIKSKLLEENNDHEDCAPAEKSSAFKIERSKSAPQGNGCYNCGKPGHIKKNCWHVHQGNYRGNGSTNYRGRSASNNQERSHGFRRHRGRGAYSNHRINSHQENSFHTTVIESNMSSSSANIVTNKNEIIWLLDSGCTDHIINSDEYFKEQVTLKDPIQVKVGDGRILKATKVGNIIVSFPVYNSESIITLKNVFYVKEMKANLLSYSKITDNHKIVSKEKFSKIYNINGSLVAIAKKEERLYKVKSYVKNSKMFANLTNTKLTLKEKLHRSLGHINFKYLDIMCRDQLLDGIPKEIETEYMKCAICIENKMHNLPFKNNRRKAEDILEIIHTDVNGPHRTSGCNGEKYFVSFIDDYSKLAKIYCIKSKDEVSNCLIEYVNEIQNLTGKMIKELRCDNGSEYMNSKIYKFAREKGIKIKSCPPYVHELNGIAERYNRTIMDMARCLLAEAKVDRRYWPEVIKAAAYLKNRTLTNTVVKKTPYEIFFNRKPSANELKLYGSRVYVRIPEEKRNSKWDKKAEFGILLGYTEVGYRVLMNNKIVVARHVDIIEEDIMCVGCDDEDEKNITDKKNEPQEVSYESSNDNSKDSVINEDETKGGTRPRRQIKPPVRFHEEFGYYCVSANFCDATVPGNFEEAITCSEAGHWKEAMDCEMNSLVKNDTWTLVTKPEDKAILDVKWVFKRKPGNVFKARLVVRGFQQKDSIEDTYSPVIKMQTLKLLLSYSCQYNLNIHQMDVETAFLNGYVVSEVYVKQPQGYNDNSNRVYKLKKALYGLKESPRAWYECFNEYITSLGFRRSKYDYCLYVKSENDVFVYILLFVDDLLICCKDTQVINDIKEQLHNKFKMKDLNKVKSYIGIDIEYDNKKSNILTLSQENYIESLAKLYGIENSKLYDTPMETNLKLSQSNLNENVKYRNLIGALLYISHGTRPDISFSVNYLSRFQNCYDETHFKYALRVLKYLYLTKHLKLTYSKNLTTDIMNCYVDADWAGDIVDRKSTTGFVIELFGNPIYWKSKKQNCVTKSSTFAEYIALSEAVTEINFLKNVVNDVFADINDPIKIYEDNSGALAIANYGNFTKNSKHIEVQYHYVHENVQNGVIEIVKIDSESNIADIFTKSLGKIKFMKFREGLKLKGSVTGDRYCEEVLLPHVRLFRGAIGPDLIFMDDNAWPHRTLAVEELLESENITRMDWPAYSSDLNPIEYVWDVLGRRIAARLHPPENTQQLKQMLIEEWELLPQEILHQLVLSMRRRYEATIAVRGGHIPY</sequence>
<feature type="domain" description="CCHC-type" evidence="7">
    <location>
        <begin position="192"/>
        <end position="205"/>
    </location>
</feature>
<dbReference type="InterPro" id="IPR057670">
    <property type="entry name" value="SH3_retrovirus"/>
</dbReference>
<organism evidence="9 10">
    <name type="scientific">Stegodyphus mimosarum</name>
    <name type="common">African social velvet spider</name>
    <dbReference type="NCBI Taxonomy" id="407821"/>
    <lineage>
        <taxon>Eukaryota</taxon>
        <taxon>Metazoa</taxon>
        <taxon>Ecdysozoa</taxon>
        <taxon>Arthropoda</taxon>
        <taxon>Chelicerata</taxon>
        <taxon>Arachnida</taxon>
        <taxon>Araneae</taxon>
        <taxon>Araneomorphae</taxon>
        <taxon>Entelegynae</taxon>
        <taxon>Eresoidea</taxon>
        <taxon>Eresidae</taxon>
        <taxon>Stegodyphus</taxon>
    </lineage>
</organism>
<dbReference type="InterPro" id="IPR012337">
    <property type="entry name" value="RNaseH-like_sf"/>
</dbReference>
<keyword evidence="1" id="KW-0645">Protease</keyword>
<dbReference type="EMBL" id="KK112142">
    <property type="protein sequence ID" value="KFM56833.1"/>
    <property type="molecule type" value="Genomic_DNA"/>
</dbReference>
<keyword evidence="5" id="KW-0863">Zinc-finger</keyword>
<dbReference type="InterPro" id="IPR043502">
    <property type="entry name" value="DNA/RNA_pol_sf"/>
</dbReference>
<dbReference type="CDD" id="cd09272">
    <property type="entry name" value="RNase_HI_RT_Ty1"/>
    <property type="match status" value="1"/>
</dbReference>
<evidence type="ECO:0000259" key="8">
    <source>
        <dbReference type="PROSITE" id="PS50994"/>
    </source>
</evidence>
<dbReference type="Pfam" id="PF07727">
    <property type="entry name" value="RVT_2"/>
    <property type="match status" value="1"/>
</dbReference>
<dbReference type="InterPro" id="IPR054722">
    <property type="entry name" value="PolX-like_BBD"/>
</dbReference>
<dbReference type="Proteomes" id="UP000054359">
    <property type="component" value="Unassembled WGS sequence"/>
</dbReference>
<dbReference type="PROSITE" id="PS50158">
    <property type="entry name" value="ZF_CCHC"/>
    <property type="match status" value="1"/>
</dbReference>
<feature type="compositionally biased region" description="Basic and acidic residues" evidence="6">
    <location>
        <begin position="716"/>
        <end position="725"/>
    </location>
</feature>
<dbReference type="SMART" id="SM00343">
    <property type="entry name" value="ZnF_C2HC"/>
    <property type="match status" value="1"/>
</dbReference>
<dbReference type="InterPro" id="IPR001584">
    <property type="entry name" value="Integrase_cat-core"/>
</dbReference>
<dbReference type="Pfam" id="PF22936">
    <property type="entry name" value="Pol_BBD"/>
    <property type="match status" value="1"/>
</dbReference>
<dbReference type="OrthoDB" id="6429135at2759"/>
<feature type="region of interest" description="Disordered" evidence="6">
    <location>
        <begin position="216"/>
        <end position="238"/>
    </location>
</feature>
<dbReference type="Pfam" id="PF25597">
    <property type="entry name" value="SH3_retrovirus"/>
    <property type="match status" value="1"/>
</dbReference>
<keyword evidence="10" id="KW-1185">Reference proteome</keyword>
<keyword evidence="3" id="KW-0064">Aspartyl protease</keyword>
<feature type="domain" description="Integrase catalytic" evidence="8">
    <location>
        <begin position="464"/>
        <end position="641"/>
    </location>
</feature>
<proteinExistence type="predicted"/>
<evidence type="ECO:0000313" key="9">
    <source>
        <dbReference type="EMBL" id="KFM56833.1"/>
    </source>
</evidence>
<dbReference type="GO" id="GO:0003676">
    <property type="term" value="F:nucleic acid binding"/>
    <property type="evidence" value="ECO:0007669"/>
    <property type="project" value="InterPro"/>
</dbReference>
<dbReference type="GO" id="GO:0006508">
    <property type="term" value="P:proteolysis"/>
    <property type="evidence" value="ECO:0007669"/>
    <property type="project" value="UniProtKB-KW"/>
</dbReference>
<feature type="non-terminal residue" evidence="9">
    <location>
        <position position="1413"/>
    </location>
</feature>
<evidence type="ECO:0000256" key="6">
    <source>
        <dbReference type="SAM" id="MobiDB-lite"/>
    </source>
</evidence>
<dbReference type="PROSITE" id="PS50994">
    <property type="entry name" value="INTEGRASE"/>
    <property type="match status" value="1"/>
</dbReference>
<evidence type="ECO:0000256" key="1">
    <source>
        <dbReference type="ARBA" id="ARBA00022670"/>
    </source>
</evidence>
<name>A0A087SVE4_STEMI</name>
<dbReference type="PANTHER" id="PTHR42648">
    <property type="entry name" value="TRANSPOSASE, PUTATIVE-RELATED"/>
    <property type="match status" value="1"/>
</dbReference>
<accession>A0A087SVE4</accession>
<dbReference type="STRING" id="407821.A0A087SVE4"/>
<dbReference type="InterPro" id="IPR013103">
    <property type="entry name" value="RVT_2"/>
</dbReference>
<dbReference type="SUPFAM" id="SSF57756">
    <property type="entry name" value="Retrovirus zinc finger-like domains"/>
    <property type="match status" value="1"/>
</dbReference>
<evidence type="ECO:0000256" key="4">
    <source>
        <dbReference type="ARBA" id="ARBA00022801"/>
    </source>
</evidence>
<dbReference type="SUPFAM" id="SSF53098">
    <property type="entry name" value="Ribonuclease H-like"/>
    <property type="match status" value="1"/>
</dbReference>
<feature type="compositionally biased region" description="Polar residues" evidence="6">
    <location>
        <begin position="216"/>
        <end position="230"/>
    </location>
</feature>
<dbReference type="GO" id="GO:0008270">
    <property type="term" value="F:zinc ion binding"/>
    <property type="evidence" value="ECO:0007669"/>
    <property type="project" value="UniProtKB-KW"/>
</dbReference>
<dbReference type="InterPro" id="IPR001878">
    <property type="entry name" value="Znf_CCHC"/>
</dbReference>
<keyword evidence="5" id="KW-0862">Zinc</keyword>
<feature type="region of interest" description="Disordered" evidence="6">
    <location>
        <begin position="716"/>
        <end position="757"/>
    </location>
</feature>
<evidence type="ECO:0000259" key="7">
    <source>
        <dbReference type="PROSITE" id="PS50158"/>
    </source>
</evidence>
<keyword evidence="2" id="KW-0479">Metal-binding</keyword>
<dbReference type="GO" id="GO:0015074">
    <property type="term" value="P:DNA integration"/>
    <property type="evidence" value="ECO:0007669"/>
    <property type="project" value="InterPro"/>
</dbReference>
<keyword evidence="4" id="KW-0378">Hydrolase</keyword>
<evidence type="ECO:0000256" key="3">
    <source>
        <dbReference type="ARBA" id="ARBA00022750"/>
    </source>
</evidence>
<dbReference type="InterPro" id="IPR038717">
    <property type="entry name" value="Tc1-like_DDE_dom"/>
</dbReference>
<evidence type="ECO:0000256" key="5">
    <source>
        <dbReference type="PROSITE-ProRule" id="PRU00047"/>
    </source>
</evidence>
<dbReference type="Gene3D" id="4.10.60.10">
    <property type="entry name" value="Zinc finger, CCHC-type"/>
    <property type="match status" value="1"/>
</dbReference>
<reference evidence="9 10" key="1">
    <citation type="submission" date="2013-11" db="EMBL/GenBank/DDBJ databases">
        <title>Genome sequencing of Stegodyphus mimosarum.</title>
        <authorList>
            <person name="Bechsgaard J."/>
        </authorList>
    </citation>
    <scope>NUCLEOTIDE SEQUENCE [LARGE SCALE GENOMIC DNA]</scope>
</reference>
<dbReference type="Pfam" id="PF00665">
    <property type="entry name" value="rve"/>
    <property type="match status" value="1"/>
</dbReference>
<gene>
    <name evidence="9" type="ORF">X975_26899</name>
</gene>